<evidence type="ECO:0000313" key="2">
    <source>
        <dbReference type="Proteomes" id="UP000031535"/>
    </source>
</evidence>
<gene>
    <name evidence="1" type="ORF">UCMB321_3448</name>
</gene>
<protein>
    <recommendedName>
        <fullName evidence="3">Restriction endonuclease</fullName>
    </recommendedName>
</protein>
<dbReference type="Proteomes" id="UP000031535">
    <property type="component" value="Unassembled WGS sequence"/>
</dbReference>
<dbReference type="RefSeq" id="WP_040069090.1">
    <property type="nucleotide sequence ID" value="NZ_JXDG01000045.1"/>
</dbReference>
<proteinExistence type="predicted"/>
<sequence>MTGKVIPFNPLDKKNLGASVAEALLSKEAHPLSDLPVFEGAGIYAIYYTGDFSAYQPISRLNSDGKFLLPIYVGKAVPAGARMGANQELAAGKVLHKRLKEHAESIKAAENLNIEDFHCRFLVVDDIWIPLGESLIIARFTPVWNSLIDGFGNHNPGKGRHAGMRPRWDVLHPGRAWALSLAERPETAAQIAQDAETYLRVLPACLSAQFIEAEGE</sequence>
<keyword evidence="2" id="KW-1185">Reference proteome</keyword>
<name>A0A0C2I040_9PSED</name>
<dbReference type="Pfam" id="PF09517">
    <property type="entry name" value="RE_Eco29kI"/>
    <property type="match status" value="1"/>
</dbReference>
<reference evidence="1 2" key="1">
    <citation type="submission" date="2015-01" db="EMBL/GenBank/DDBJ databases">
        <title>Complete genome of Pseudomonas batumici UCM B-321 producer of the batumin antibiotic with strong antistaphilococcal and potential anticancer activity.</title>
        <authorList>
            <person name="Klochko V.V."/>
            <person name="Zelena L.B."/>
            <person name="Elena K.A."/>
            <person name="Reva O.N."/>
        </authorList>
    </citation>
    <scope>NUCLEOTIDE SEQUENCE [LARGE SCALE GENOMIC DNA]</scope>
    <source>
        <strain evidence="1 2">UCM B-321</strain>
    </source>
</reference>
<comment type="caution">
    <text evidence="1">The sequence shown here is derived from an EMBL/GenBank/DDBJ whole genome shotgun (WGS) entry which is preliminary data.</text>
</comment>
<dbReference type="CDD" id="cd10453">
    <property type="entry name" value="GIY-YIG_RE_Cfr42I"/>
    <property type="match status" value="1"/>
</dbReference>
<dbReference type="InterPro" id="IPR018575">
    <property type="entry name" value="Restrct_endonuc_II_Eco29kI"/>
</dbReference>
<dbReference type="OrthoDB" id="4187639at2"/>
<dbReference type="EMBL" id="JXDG01000045">
    <property type="protein sequence ID" value="KIH82671.1"/>
    <property type="molecule type" value="Genomic_DNA"/>
</dbReference>
<accession>A0A0C2I040</accession>
<dbReference type="STRING" id="226910.UCMB321_3448"/>
<organism evidence="1 2">
    <name type="scientific">Pseudomonas batumici</name>
    <dbReference type="NCBI Taxonomy" id="226910"/>
    <lineage>
        <taxon>Bacteria</taxon>
        <taxon>Pseudomonadati</taxon>
        <taxon>Pseudomonadota</taxon>
        <taxon>Gammaproteobacteria</taxon>
        <taxon>Pseudomonadales</taxon>
        <taxon>Pseudomonadaceae</taxon>
        <taxon>Pseudomonas</taxon>
    </lineage>
</organism>
<dbReference type="AlphaFoldDB" id="A0A0C2I040"/>
<evidence type="ECO:0000313" key="1">
    <source>
        <dbReference type="EMBL" id="KIH82671.1"/>
    </source>
</evidence>
<evidence type="ECO:0008006" key="3">
    <source>
        <dbReference type="Google" id="ProtNLM"/>
    </source>
</evidence>